<keyword evidence="2" id="KW-1185">Reference proteome</keyword>
<sequence length="229" mass="26754">MASYDSQSLASVSRKALQKYNLPDVRYLFEHPIENPKWKTIIDKAINQYCHQKWSEETQQKPTLKYIQIQDNPTKVDHNIWRSVLPVEHDVRKAEIKARIITRTYILQTNTAQYNKVKVSPTCLMCGHGDETLQHFLLDCEQLEGTRKIGTKMLAEIIEEIHPLGLSLFNTREDLTQLITDCSHKNIRSIIQLPMRLHLRIERASQCYIYHLHNKRVQLLTPGPFVNPT</sequence>
<comment type="caution">
    <text evidence="1">The sequence shown here is derived from an EMBL/GenBank/DDBJ whole genome shotgun (WGS) entry which is preliminary data.</text>
</comment>
<name>A0A9D4KL93_DREPO</name>
<dbReference type="Proteomes" id="UP000828390">
    <property type="component" value="Unassembled WGS sequence"/>
</dbReference>
<organism evidence="1 2">
    <name type="scientific">Dreissena polymorpha</name>
    <name type="common">Zebra mussel</name>
    <name type="synonym">Mytilus polymorpha</name>
    <dbReference type="NCBI Taxonomy" id="45954"/>
    <lineage>
        <taxon>Eukaryota</taxon>
        <taxon>Metazoa</taxon>
        <taxon>Spiralia</taxon>
        <taxon>Lophotrochozoa</taxon>
        <taxon>Mollusca</taxon>
        <taxon>Bivalvia</taxon>
        <taxon>Autobranchia</taxon>
        <taxon>Heteroconchia</taxon>
        <taxon>Euheterodonta</taxon>
        <taxon>Imparidentia</taxon>
        <taxon>Neoheterodontei</taxon>
        <taxon>Myida</taxon>
        <taxon>Dreissenoidea</taxon>
        <taxon>Dreissenidae</taxon>
        <taxon>Dreissena</taxon>
    </lineage>
</organism>
<evidence type="ECO:0000313" key="1">
    <source>
        <dbReference type="EMBL" id="KAH3841317.1"/>
    </source>
</evidence>
<reference evidence="1" key="2">
    <citation type="submission" date="2020-11" db="EMBL/GenBank/DDBJ databases">
        <authorList>
            <person name="McCartney M.A."/>
            <person name="Auch B."/>
            <person name="Kono T."/>
            <person name="Mallez S."/>
            <person name="Becker A."/>
            <person name="Gohl D.M."/>
            <person name="Silverstein K.A.T."/>
            <person name="Koren S."/>
            <person name="Bechman K.B."/>
            <person name="Herman A."/>
            <person name="Abrahante J.E."/>
            <person name="Garbe J."/>
        </authorList>
    </citation>
    <scope>NUCLEOTIDE SEQUENCE</scope>
    <source>
        <strain evidence="1">Duluth1</strain>
        <tissue evidence="1">Whole animal</tissue>
    </source>
</reference>
<evidence type="ECO:0008006" key="3">
    <source>
        <dbReference type="Google" id="ProtNLM"/>
    </source>
</evidence>
<protein>
    <recommendedName>
        <fullName evidence="3">Reverse transcriptase zinc-binding domain-containing protein</fullName>
    </recommendedName>
</protein>
<gene>
    <name evidence="1" type="ORF">DPMN_114776</name>
</gene>
<proteinExistence type="predicted"/>
<evidence type="ECO:0000313" key="2">
    <source>
        <dbReference type="Proteomes" id="UP000828390"/>
    </source>
</evidence>
<dbReference type="EMBL" id="JAIWYP010000004">
    <property type="protein sequence ID" value="KAH3841317.1"/>
    <property type="molecule type" value="Genomic_DNA"/>
</dbReference>
<reference evidence="1" key="1">
    <citation type="journal article" date="2019" name="bioRxiv">
        <title>The Genome of the Zebra Mussel, Dreissena polymorpha: A Resource for Invasive Species Research.</title>
        <authorList>
            <person name="McCartney M.A."/>
            <person name="Auch B."/>
            <person name="Kono T."/>
            <person name="Mallez S."/>
            <person name="Zhang Y."/>
            <person name="Obille A."/>
            <person name="Becker A."/>
            <person name="Abrahante J.E."/>
            <person name="Garbe J."/>
            <person name="Badalamenti J.P."/>
            <person name="Herman A."/>
            <person name="Mangelson H."/>
            <person name="Liachko I."/>
            <person name="Sullivan S."/>
            <person name="Sone E.D."/>
            <person name="Koren S."/>
            <person name="Silverstein K.A.T."/>
            <person name="Beckman K.B."/>
            <person name="Gohl D.M."/>
        </authorList>
    </citation>
    <scope>NUCLEOTIDE SEQUENCE</scope>
    <source>
        <strain evidence="1">Duluth1</strain>
        <tissue evidence="1">Whole animal</tissue>
    </source>
</reference>
<dbReference type="AlphaFoldDB" id="A0A9D4KL93"/>
<accession>A0A9D4KL93</accession>